<keyword evidence="3" id="KW-0813">Transport</keyword>
<dbReference type="Proteomes" id="UP001172911">
    <property type="component" value="Unassembled WGS sequence"/>
</dbReference>
<evidence type="ECO:0000313" key="10">
    <source>
        <dbReference type="Proteomes" id="UP001172911"/>
    </source>
</evidence>
<feature type="transmembrane region" description="Helical" evidence="8">
    <location>
        <begin position="46"/>
        <end position="65"/>
    </location>
</feature>
<reference evidence="9" key="1">
    <citation type="journal article" date="2023" name="J. Hazard. Mater.">
        <title>Anaerobic biodegradation of pyrene and benzo[a]pyrene by a new sulfate-reducing Desulforamulus aquiferis strain DSA.</title>
        <authorList>
            <person name="Zhang Z."/>
            <person name="Sun J."/>
            <person name="Gong X."/>
            <person name="Wang C."/>
            <person name="Wang H."/>
        </authorList>
    </citation>
    <scope>NUCLEOTIDE SEQUENCE</scope>
    <source>
        <strain evidence="9">DSA</strain>
    </source>
</reference>
<organism evidence="9 10">
    <name type="scientific">Desulforamulus aquiferis</name>
    <dbReference type="NCBI Taxonomy" id="1397668"/>
    <lineage>
        <taxon>Bacteria</taxon>
        <taxon>Bacillati</taxon>
        <taxon>Bacillota</taxon>
        <taxon>Clostridia</taxon>
        <taxon>Eubacteriales</taxon>
        <taxon>Peptococcaceae</taxon>
        <taxon>Desulforamulus</taxon>
    </lineage>
</organism>
<keyword evidence="5 8" id="KW-0812">Transmembrane</keyword>
<comment type="subcellular location">
    <subcellularLocation>
        <location evidence="1 8">Cell membrane</location>
        <topology evidence="1 8">Multi-pass membrane protein</topology>
    </subcellularLocation>
</comment>
<comment type="similarity">
    <text evidence="2 8">Belongs to the 4-toluene sulfonate uptake permease (TSUP) (TC 2.A.102) family.</text>
</comment>
<feature type="transmembrane region" description="Helical" evidence="8">
    <location>
        <begin position="228"/>
        <end position="244"/>
    </location>
</feature>
<keyword evidence="7 8" id="KW-0472">Membrane</keyword>
<keyword evidence="6 8" id="KW-1133">Transmembrane helix</keyword>
<evidence type="ECO:0000256" key="8">
    <source>
        <dbReference type="RuleBase" id="RU363041"/>
    </source>
</evidence>
<reference evidence="9" key="2">
    <citation type="submission" date="2023-03" db="EMBL/GenBank/DDBJ databases">
        <authorList>
            <person name="Zhang Z."/>
        </authorList>
    </citation>
    <scope>NUCLEOTIDE SEQUENCE</scope>
    <source>
        <strain evidence="9">DSA</strain>
    </source>
</reference>
<feature type="transmembrane region" description="Helical" evidence="8">
    <location>
        <begin position="102"/>
        <end position="121"/>
    </location>
</feature>
<dbReference type="InterPro" id="IPR002781">
    <property type="entry name" value="TM_pro_TauE-like"/>
</dbReference>
<sequence length="245" mass="26413">MIDFDVLWLASAFIVTLAAMLQGITGFGFALIAIPLLLLVYDSHTAVILNMMISLVTLSVLTFRVRSLVKTNIVKNLFLGSILGIPIGIFIHLHFDVELLKLAIGIVTALSSLIMLVGFTVKMTKDKIWQTSTGIISGILTGSISMPGPPVILLLNNQKLLKDHFRATTSAFFVLAYLVSLFSLTSIGAVDLETFILSGTLIPFAILGGFLGYIIFPKVPQEKFQQGVSILVLATALYAVITALG</sequence>
<evidence type="ECO:0000256" key="1">
    <source>
        <dbReference type="ARBA" id="ARBA00004651"/>
    </source>
</evidence>
<dbReference type="RefSeq" id="WP_304542939.1">
    <property type="nucleotide sequence ID" value="NZ_JARPTC010000015.1"/>
</dbReference>
<evidence type="ECO:0000256" key="3">
    <source>
        <dbReference type="ARBA" id="ARBA00022448"/>
    </source>
</evidence>
<dbReference type="InterPro" id="IPR052017">
    <property type="entry name" value="TSUP"/>
</dbReference>
<evidence type="ECO:0000313" key="9">
    <source>
        <dbReference type="EMBL" id="MDO7787692.1"/>
    </source>
</evidence>
<dbReference type="EMBL" id="JARPTC010000015">
    <property type="protein sequence ID" value="MDO7787692.1"/>
    <property type="molecule type" value="Genomic_DNA"/>
</dbReference>
<keyword evidence="4 8" id="KW-1003">Cell membrane</keyword>
<gene>
    <name evidence="9" type="ORF">P6N53_10730</name>
</gene>
<evidence type="ECO:0000256" key="4">
    <source>
        <dbReference type="ARBA" id="ARBA00022475"/>
    </source>
</evidence>
<dbReference type="PANTHER" id="PTHR30269">
    <property type="entry name" value="TRANSMEMBRANE PROTEIN YFCA"/>
    <property type="match status" value="1"/>
</dbReference>
<keyword evidence="10" id="KW-1185">Reference proteome</keyword>
<dbReference type="PANTHER" id="PTHR30269:SF37">
    <property type="entry name" value="MEMBRANE TRANSPORTER PROTEIN"/>
    <property type="match status" value="1"/>
</dbReference>
<protein>
    <recommendedName>
        <fullName evidence="8">Probable membrane transporter protein</fullName>
    </recommendedName>
</protein>
<feature type="transmembrane region" description="Helical" evidence="8">
    <location>
        <begin position="6"/>
        <end position="39"/>
    </location>
</feature>
<dbReference type="AlphaFoldDB" id="A0AAW7ZE99"/>
<evidence type="ECO:0000256" key="2">
    <source>
        <dbReference type="ARBA" id="ARBA00009142"/>
    </source>
</evidence>
<feature type="transmembrane region" description="Helical" evidence="8">
    <location>
        <begin position="133"/>
        <end position="155"/>
    </location>
</feature>
<proteinExistence type="inferred from homology"/>
<dbReference type="Pfam" id="PF01925">
    <property type="entry name" value="TauE"/>
    <property type="match status" value="1"/>
</dbReference>
<feature type="transmembrane region" description="Helical" evidence="8">
    <location>
        <begin position="77"/>
        <end position="95"/>
    </location>
</feature>
<accession>A0AAW7ZE99</accession>
<evidence type="ECO:0000256" key="6">
    <source>
        <dbReference type="ARBA" id="ARBA00022989"/>
    </source>
</evidence>
<evidence type="ECO:0000256" key="5">
    <source>
        <dbReference type="ARBA" id="ARBA00022692"/>
    </source>
</evidence>
<dbReference type="GO" id="GO:0005886">
    <property type="term" value="C:plasma membrane"/>
    <property type="evidence" value="ECO:0007669"/>
    <property type="project" value="UniProtKB-SubCell"/>
</dbReference>
<name>A0AAW7ZE99_9FIRM</name>
<evidence type="ECO:0000256" key="7">
    <source>
        <dbReference type="ARBA" id="ARBA00023136"/>
    </source>
</evidence>
<feature type="transmembrane region" description="Helical" evidence="8">
    <location>
        <begin position="167"/>
        <end position="189"/>
    </location>
</feature>
<comment type="caution">
    <text evidence="9">The sequence shown here is derived from an EMBL/GenBank/DDBJ whole genome shotgun (WGS) entry which is preliminary data.</text>
</comment>
<feature type="transmembrane region" description="Helical" evidence="8">
    <location>
        <begin position="195"/>
        <end position="216"/>
    </location>
</feature>